<evidence type="ECO:0000313" key="8">
    <source>
        <dbReference type="EMBL" id="AGE94788.1"/>
    </source>
</evidence>
<dbReference type="InterPro" id="IPR023865">
    <property type="entry name" value="Aliphatic_acid_kinase_CS"/>
</dbReference>
<dbReference type="PATRIC" id="fig|1261127.3.peg.2185"/>
<evidence type="ECO:0000256" key="5">
    <source>
        <dbReference type="ARBA" id="ARBA00022777"/>
    </source>
</evidence>
<dbReference type="GO" id="GO:0051144">
    <property type="term" value="P:1,2-propanediol catabolic process"/>
    <property type="evidence" value="ECO:0007669"/>
    <property type="project" value="UniProtKB-UniPathway"/>
</dbReference>
<keyword evidence="4 7" id="KW-0547">Nucleotide-binding</keyword>
<comment type="catalytic activity">
    <reaction evidence="7">
        <text>propanoate + ATP = propanoyl phosphate + ADP</text>
        <dbReference type="Rhea" id="RHEA:23148"/>
        <dbReference type="ChEBI" id="CHEBI:17272"/>
        <dbReference type="ChEBI" id="CHEBI:30616"/>
        <dbReference type="ChEBI" id="CHEBI:58933"/>
        <dbReference type="ChEBI" id="CHEBI:456216"/>
        <dbReference type="EC" id="2.7.2.15"/>
    </reaction>
</comment>
<dbReference type="AlphaFoldDB" id="M1K730"/>
<dbReference type="InterPro" id="IPR004372">
    <property type="entry name" value="Ac/propionate_kinase"/>
</dbReference>
<dbReference type="NCBIfam" id="NF009063">
    <property type="entry name" value="PRK12397.1"/>
    <property type="match status" value="1"/>
</dbReference>
<dbReference type="Gene3D" id="3.30.420.40">
    <property type="match status" value="2"/>
</dbReference>
<dbReference type="NCBIfam" id="TIGR00016">
    <property type="entry name" value="ackA"/>
    <property type="match status" value="1"/>
</dbReference>
<comment type="pathway">
    <text evidence="1">Polyol metabolism; 1,2-propanediol degradation.</text>
</comment>
<evidence type="ECO:0000256" key="7">
    <source>
        <dbReference type="HAMAP-Rule" id="MF_01882"/>
    </source>
</evidence>
<dbReference type="HOGENOM" id="CLU_020352_0_1_6"/>
<dbReference type="InterPro" id="IPR000890">
    <property type="entry name" value="Aliphatic_acid_kin_short-chain"/>
</dbReference>
<dbReference type="RefSeq" id="WP_046481412.1">
    <property type="nucleotide sequence ID" value="NZ_CP011132.1"/>
</dbReference>
<comment type="subcellular location">
    <subcellularLocation>
        <location evidence="7">Cytoplasm</location>
    </subcellularLocation>
</comment>
<dbReference type="PANTHER" id="PTHR21060:SF15">
    <property type="entry name" value="ACETATE KINASE-RELATED"/>
    <property type="match status" value="1"/>
</dbReference>
<evidence type="ECO:0000256" key="4">
    <source>
        <dbReference type="ARBA" id="ARBA00022741"/>
    </source>
</evidence>
<dbReference type="GO" id="GO:0019543">
    <property type="term" value="P:propionate catabolic process"/>
    <property type="evidence" value="ECO:0007669"/>
    <property type="project" value="InterPro"/>
</dbReference>
<keyword evidence="3 7" id="KW-0808">Transferase</keyword>
<dbReference type="UniPathway" id="UPA00621"/>
<dbReference type="PROSITE" id="PS01075">
    <property type="entry name" value="ACETATE_KINASE_1"/>
    <property type="match status" value="1"/>
</dbReference>
<dbReference type="GO" id="GO:0008980">
    <property type="term" value="F:propionate kinase activity"/>
    <property type="evidence" value="ECO:0007669"/>
    <property type="project" value="UniProtKB-UniRule"/>
</dbReference>
<name>M1K730_CITAM</name>
<accession>M1K730</accession>
<dbReference type="GO" id="GO:0006083">
    <property type="term" value="P:acetate metabolic process"/>
    <property type="evidence" value="ECO:0007669"/>
    <property type="project" value="TreeGrafter"/>
</dbReference>
<dbReference type="GO" id="GO:0008776">
    <property type="term" value="F:acetate kinase activity"/>
    <property type="evidence" value="ECO:0007669"/>
    <property type="project" value="TreeGrafter"/>
</dbReference>
<dbReference type="InterPro" id="IPR024896">
    <property type="entry name" value="Propionate_kinase_PduW"/>
</dbReference>
<proteinExistence type="inferred from homology"/>
<dbReference type="SUPFAM" id="SSF53067">
    <property type="entry name" value="Actin-like ATPase domain"/>
    <property type="match status" value="2"/>
</dbReference>
<sequence>MSHKIMAINAGSSSLKFQLLDMPQGDLLCQGLIERIGLPDARITLKAQDQKWQQTTPVADHREAVTLLLEMLISYGIINSLQDIEGVGHRVAHGGESFKDSVRVTDESLAEIERLAELAPLHNPVNLLGINVFRQLLPDVPSVAVFDTAFHQTLEEAAYIYPLPWRYYAEFGIRRYGFHGTSHKYVSATLAEKLGVPLSALRVVCCHLGNGSSICAIKGGRSVNTSMGFTPQSGVMMGTRSGDIDPSILPWVAQREGKTPQQLNHLLNNESGLLGVSGVSHDYRDVELAADDGNPRAALALSLFAERIRATIGSYIMQMGGLDALVFTGGIGENSARARAAICQNLHFLGLSVDDEKNQRNATFIQTENAIVKVAVINTNEELMIAQDVMRIALAESETFAVSA</sequence>
<reference evidence="8 9" key="1">
    <citation type="journal article" date="2013" name="Appl. Microbiol. Biotechnol.">
        <title>Glycerol assimilation and production of 1,3-propanediol by Citrobacter amalonaticus Y19.</title>
        <authorList>
            <person name="Ainala S.K."/>
            <person name="Ashok S."/>
            <person name="Ko Y."/>
            <person name="Park S."/>
        </authorList>
    </citation>
    <scope>NUCLEOTIDE SEQUENCE [LARGE SCALE GENOMIC DNA]</scope>
    <source>
        <strain evidence="8 9">Y19</strain>
    </source>
</reference>
<evidence type="ECO:0000256" key="3">
    <source>
        <dbReference type="ARBA" id="ARBA00022679"/>
    </source>
</evidence>
<evidence type="ECO:0000313" key="9">
    <source>
        <dbReference type="Proteomes" id="UP000034085"/>
    </source>
</evidence>
<evidence type="ECO:0000256" key="2">
    <source>
        <dbReference type="ARBA" id="ARBA00022490"/>
    </source>
</evidence>
<keyword evidence="5 7" id="KW-0418">Kinase</keyword>
<dbReference type="PIRSF" id="PIRSF000722">
    <property type="entry name" value="Acetate_prop_kin"/>
    <property type="match status" value="1"/>
</dbReference>
<protein>
    <recommendedName>
        <fullName evidence="7">Propionate kinase</fullName>
        <ecNumber evidence="7">2.7.2.15</ecNumber>
    </recommendedName>
</protein>
<evidence type="ECO:0000256" key="1">
    <source>
        <dbReference type="ARBA" id="ARBA00004836"/>
    </source>
</evidence>
<dbReference type="Proteomes" id="UP000034085">
    <property type="component" value="Chromosome"/>
</dbReference>
<dbReference type="PRINTS" id="PR00471">
    <property type="entry name" value="ACETATEKNASE"/>
</dbReference>
<comment type="similarity">
    <text evidence="7">Belongs to the acetokinase family. PduW subfamily.</text>
</comment>
<dbReference type="KEGG" id="cama:F384_10495"/>
<dbReference type="EC" id="2.7.2.15" evidence="7"/>
<dbReference type="EMBL" id="CP011132">
    <property type="protein sequence ID" value="AGE94788.1"/>
    <property type="molecule type" value="Genomic_DNA"/>
</dbReference>
<dbReference type="CDD" id="cd24010">
    <property type="entry name" value="ASKHA_NBD_AcK_PK"/>
    <property type="match status" value="1"/>
</dbReference>
<keyword evidence="2 7" id="KW-0963">Cytoplasm</keyword>
<dbReference type="PANTHER" id="PTHR21060">
    <property type="entry name" value="ACETATE KINASE"/>
    <property type="match status" value="1"/>
</dbReference>
<dbReference type="GO" id="GO:0005524">
    <property type="term" value="F:ATP binding"/>
    <property type="evidence" value="ECO:0007669"/>
    <property type="project" value="UniProtKB-KW"/>
</dbReference>
<dbReference type="HAMAP" id="MF_01882">
    <property type="entry name" value="Propion_kin_subfam2"/>
    <property type="match status" value="1"/>
</dbReference>
<gene>
    <name evidence="7" type="primary">pduW</name>
    <name evidence="8" type="ORF">F384_10495</name>
</gene>
<dbReference type="GO" id="GO:0005737">
    <property type="term" value="C:cytoplasm"/>
    <property type="evidence" value="ECO:0007669"/>
    <property type="project" value="UniProtKB-SubCell"/>
</dbReference>
<evidence type="ECO:0000256" key="6">
    <source>
        <dbReference type="ARBA" id="ARBA00022840"/>
    </source>
</evidence>
<keyword evidence="6 7" id="KW-0067">ATP-binding</keyword>
<dbReference type="HAMAP" id="MF_00020">
    <property type="entry name" value="Acetate_kinase"/>
    <property type="match status" value="1"/>
</dbReference>
<dbReference type="InterPro" id="IPR043129">
    <property type="entry name" value="ATPase_NBD"/>
</dbReference>
<organism evidence="8 9">
    <name type="scientific">Citrobacter amalonaticus Y19</name>
    <dbReference type="NCBI Taxonomy" id="1261127"/>
    <lineage>
        <taxon>Bacteria</taxon>
        <taxon>Pseudomonadati</taxon>
        <taxon>Pseudomonadota</taxon>
        <taxon>Gammaproteobacteria</taxon>
        <taxon>Enterobacterales</taxon>
        <taxon>Enterobacteriaceae</taxon>
        <taxon>Citrobacter</taxon>
    </lineage>
</organism>
<dbReference type="PROSITE" id="PS01076">
    <property type="entry name" value="ACETATE_KINASE_2"/>
    <property type="match status" value="1"/>
</dbReference>
<dbReference type="Pfam" id="PF00871">
    <property type="entry name" value="Acetate_kinase"/>
    <property type="match status" value="1"/>
</dbReference>
<dbReference type="OrthoDB" id="9802453at2"/>